<dbReference type="PANTHER" id="PTHR20531:SF1">
    <property type="entry name" value="N-ALPHA-ACETYLTRANSFERASE 40"/>
    <property type="match status" value="1"/>
</dbReference>
<gene>
    <name evidence="13" type="ORF">IF1G_02727</name>
</gene>
<keyword evidence="9" id="KW-0012">Acyltransferase</keyword>
<dbReference type="PANTHER" id="PTHR20531">
    <property type="entry name" value="N-ALPHA-ACETYLTRANSFERASE 40"/>
    <property type="match status" value="1"/>
</dbReference>
<reference evidence="13 14" key="1">
    <citation type="journal article" date="2019" name="Appl. Microbiol. Biotechnol.">
        <title>Genome sequence of Isaria javanica and comparative genome analysis insights into family S53 peptidase evolution in fungal entomopathogens.</title>
        <authorList>
            <person name="Lin R."/>
            <person name="Zhang X."/>
            <person name="Xin B."/>
            <person name="Zou M."/>
            <person name="Gao Y."/>
            <person name="Qin F."/>
            <person name="Hu Q."/>
            <person name="Xie B."/>
            <person name="Cheng X."/>
        </authorList>
    </citation>
    <scope>NUCLEOTIDE SEQUENCE [LARGE SCALE GENOMIC DNA]</scope>
    <source>
        <strain evidence="13 14">IJ1G</strain>
    </source>
</reference>
<evidence type="ECO:0000256" key="2">
    <source>
        <dbReference type="ARBA" id="ARBA00004496"/>
    </source>
</evidence>
<comment type="catalytic activity">
    <reaction evidence="11">
        <text>N-terminal L-seryl-[histone H4] + acetyl-CoA = N-terminal N(alpha)-acetyl-L-seryl-[histone H4] + CoA + H(+)</text>
        <dbReference type="Rhea" id="RHEA:50596"/>
        <dbReference type="Rhea" id="RHEA-COMP:12740"/>
        <dbReference type="Rhea" id="RHEA-COMP:12743"/>
        <dbReference type="ChEBI" id="CHEBI:15378"/>
        <dbReference type="ChEBI" id="CHEBI:57287"/>
        <dbReference type="ChEBI" id="CHEBI:57288"/>
        <dbReference type="ChEBI" id="CHEBI:64738"/>
        <dbReference type="ChEBI" id="CHEBI:83690"/>
        <dbReference type="EC" id="2.3.1.257"/>
    </reaction>
</comment>
<evidence type="ECO:0000256" key="4">
    <source>
        <dbReference type="ARBA" id="ARBA00012950"/>
    </source>
</evidence>
<evidence type="ECO:0000313" key="14">
    <source>
        <dbReference type="Proteomes" id="UP000315783"/>
    </source>
</evidence>
<name>A0A545VA89_9HYPO</name>
<evidence type="ECO:0000256" key="7">
    <source>
        <dbReference type="ARBA" id="ARBA00022679"/>
    </source>
</evidence>
<comment type="subcellular location">
    <subcellularLocation>
        <location evidence="2">Cytoplasm</location>
    </subcellularLocation>
    <subcellularLocation>
        <location evidence="1">Nucleus</location>
    </subcellularLocation>
</comment>
<evidence type="ECO:0000256" key="9">
    <source>
        <dbReference type="ARBA" id="ARBA00023315"/>
    </source>
</evidence>
<feature type="domain" description="N-acetyltransferase" evidence="12">
    <location>
        <begin position="64"/>
        <end position="237"/>
    </location>
</feature>
<dbReference type="GO" id="GO:0005737">
    <property type="term" value="C:cytoplasm"/>
    <property type="evidence" value="ECO:0007669"/>
    <property type="project" value="UniProtKB-SubCell"/>
</dbReference>
<dbReference type="STRING" id="43265.A0A545VA89"/>
<dbReference type="PROSITE" id="PS51186">
    <property type="entry name" value="GNAT"/>
    <property type="match status" value="1"/>
</dbReference>
<evidence type="ECO:0000259" key="12">
    <source>
        <dbReference type="PROSITE" id="PS51186"/>
    </source>
</evidence>
<evidence type="ECO:0000256" key="3">
    <source>
        <dbReference type="ARBA" id="ARBA00008870"/>
    </source>
</evidence>
<evidence type="ECO:0000256" key="5">
    <source>
        <dbReference type="ARBA" id="ARBA00015043"/>
    </source>
</evidence>
<evidence type="ECO:0000256" key="11">
    <source>
        <dbReference type="ARBA" id="ARBA00049524"/>
    </source>
</evidence>
<dbReference type="SUPFAM" id="SSF55729">
    <property type="entry name" value="Acyl-CoA N-acyltransferases (Nat)"/>
    <property type="match status" value="1"/>
</dbReference>
<comment type="caution">
    <text evidence="13">The sequence shown here is derived from an EMBL/GenBank/DDBJ whole genome shotgun (WGS) entry which is preliminary data.</text>
</comment>
<dbReference type="GO" id="GO:0005634">
    <property type="term" value="C:nucleus"/>
    <property type="evidence" value="ECO:0007669"/>
    <property type="project" value="UniProtKB-SubCell"/>
</dbReference>
<dbReference type="OrthoDB" id="424551at2759"/>
<evidence type="ECO:0000256" key="1">
    <source>
        <dbReference type="ARBA" id="ARBA00004123"/>
    </source>
</evidence>
<dbReference type="Gene3D" id="3.40.630.30">
    <property type="match status" value="1"/>
</dbReference>
<dbReference type="EMBL" id="SPUK01000003">
    <property type="protein sequence ID" value="TQV98647.1"/>
    <property type="molecule type" value="Genomic_DNA"/>
</dbReference>
<evidence type="ECO:0000256" key="6">
    <source>
        <dbReference type="ARBA" id="ARBA00022490"/>
    </source>
</evidence>
<dbReference type="EC" id="2.3.1.257" evidence="4"/>
<dbReference type="InterPro" id="IPR039949">
    <property type="entry name" value="NAA40"/>
</dbReference>
<dbReference type="GO" id="GO:0043998">
    <property type="term" value="F:histone H2A acetyltransferase activity"/>
    <property type="evidence" value="ECO:0007669"/>
    <property type="project" value="InterPro"/>
</dbReference>
<comment type="catalytic activity">
    <reaction evidence="10">
        <text>N-terminal L-seryl-[histone H2A] + acetyl-CoA = N-terminal N(alpha)-acetyl-L-seryl-[histone H2A] + CoA + H(+)</text>
        <dbReference type="Rhea" id="RHEA:50600"/>
        <dbReference type="Rhea" id="RHEA-COMP:12742"/>
        <dbReference type="Rhea" id="RHEA-COMP:12744"/>
        <dbReference type="ChEBI" id="CHEBI:15378"/>
        <dbReference type="ChEBI" id="CHEBI:57287"/>
        <dbReference type="ChEBI" id="CHEBI:57288"/>
        <dbReference type="ChEBI" id="CHEBI:64738"/>
        <dbReference type="ChEBI" id="CHEBI:83690"/>
        <dbReference type="EC" id="2.3.1.257"/>
    </reaction>
</comment>
<accession>A0A545VA89</accession>
<proteinExistence type="inferred from homology"/>
<dbReference type="AlphaFoldDB" id="A0A545VA89"/>
<keyword evidence="7 13" id="KW-0808">Transferase</keyword>
<comment type="similarity">
    <text evidence="3">Belongs to the acetyltransferase family. NAA40 subfamily.</text>
</comment>
<keyword evidence="14" id="KW-1185">Reference proteome</keyword>
<protein>
    <recommendedName>
        <fullName evidence="5">N-alpha-acetyltransferase 40</fullName>
        <ecNumber evidence="4">2.3.1.257</ecNumber>
    </recommendedName>
</protein>
<evidence type="ECO:0000256" key="8">
    <source>
        <dbReference type="ARBA" id="ARBA00023242"/>
    </source>
</evidence>
<dbReference type="Pfam" id="PF00583">
    <property type="entry name" value="Acetyltransf_1"/>
    <property type="match status" value="1"/>
</dbReference>
<keyword evidence="8" id="KW-0539">Nucleus</keyword>
<dbReference type="Proteomes" id="UP000315783">
    <property type="component" value="Unassembled WGS sequence"/>
</dbReference>
<dbReference type="InterPro" id="IPR016181">
    <property type="entry name" value="Acyl_CoA_acyltransferase"/>
</dbReference>
<evidence type="ECO:0000256" key="10">
    <source>
        <dbReference type="ARBA" id="ARBA00047821"/>
    </source>
</evidence>
<dbReference type="GO" id="GO:0010485">
    <property type="term" value="F:histone H4 acetyltransferase activity"/>
    <property type="evidence" value="ECO:0007669"/>
    <property type="project" value="InterPro"/>
</dbReference>
<evidence type="ECO:0000313" key="13">
    <source>
        <dbReference type="EMBL" id="TQV98647.1"/>
    </source>
</evidence>
<sequence length="244" mass="27237">MGASSGTKRRLPRRDARRAAEEAIAAANELTNDDFVSSYIKPSASSWPSWTHPATHEAHALSLRAPADMAEADLEACFALVERTSGDDYRRAAGGWHPKEKRAEMRSPGLRYILVRRAETEGPNPDKAAAAAAEKDDGEIRAFASFMPTWEDDHPVVYCYEIHLVPELERTGLGRLLMGHVTAAADRIGALDKTMLTCFVANAHARRFYERLGFDVDESSPRPRRLRDRVVEPEYVILCRSTSR</sequence>
<dbReference type="GO" id="GO:1990189">
    <property type="term" value="F:protein N-terminal-serine acetyltransferase activity"/>
    <property type="evidence" value="ECO:0007669"/>
    <property type="project" value="UniProtKB-EC"/>
</dbReference>
<keyword evidence="6" id="KW-0963">Cytoplasm</keyword>
<dbReference type="CDD" id="cd04301">
    <property type="entry name" value="NAT_SF"/>
    <property type="match status" value="1"/>
</dbReference>
<dbReference type="InterPro" id="IPR000182">
    <property type="entry name" value="GNAT_dom"/>
</dbReference>
<organism evidence="13 14">
    <name type="scientific">Cordyceps javanica</name>
    <dbReference type="NCBI Taxonomy" id="43265"/>
    <lineage>
        <taxon>Eukaryota</taxon>
        <taxon>Fungi</taxon>
        <taxon>Dikarya</taxon>
        <taxon>Ascomycota</taxon>
        <taxon>Pezizomycotina</taxon>
        <taxon>Sordariomycetes</taxon>
        <taxon>Hypocreomycetidae</taxon>
        <taxon>Hypocreales</taxon>
        <taxon>Cordycipitaceae</taxon>
        <taxon>Cordyceps</taxon>
    </lineage>
</organism>